<dbReference type="InterPro" id="IPR013976">
    <property type="entry name" value="HDOD"/>
</dbReference>
<dbReference type="RefSeq" id="WP_348946171.1">
    <property type="nucleotide sequence ID" value="NZ_CP157355.1"/>
</dbReference>
<organism evidence="2">
    <name type="scientific">Chitinibacter mangrovi</name>
    <dbReference type="NCBI Taxonomy" id="3153927"/>
    <lineage>
        <taxon>Bacteria</taxon>
        <taxon>Pseudomonadati</taxon>
        <taxon>Pseudomonadota</taxon>
        <taxon>Betaproteobacteria</taxon>
        <taxon>Neisseriales</taxon>
        <taxon>Chitinibacteraceae</taxon>
        <taxon>Chitinibacter</taxon>
    </lineage>
</organism>
<protein>
    <submittedName>
        <fullName evidence="2">HDOD domain-containing protein</fullName>
    </submittedName>
</protein>
<reference evidence="2" key="1">
    <citation type="submission" date="2024-05" db="EMBL/GenBank/DDBJ databases">
        <authorList>
            <person name="Yang L."/>
            <person name="Pan L."/>
        </authorList>
    </citation>
    <scope>NUCLEOTIDE SEQUENCE</scope>
    <source>
        <strain evidence="2">FCG-7</strain>
    </source>
</reference>
<dbReference type="KEGG" id="cmav:ABHF33_06630"/>
<proteinExistence type="predicted"/>
<evidence type="ECO:0000313" key="2">
    <source>
        <dbReference type="EMBL" id="XBM01935.1"/>
    </source>
</evidence>
<dbReference type="EMBL" id="CP157355">
    <property type="protein sequence ID" value="XBM01935.1"/>
    <property type="molecule type" value="Genomic_DNA"/>
</dbReference>
<accession>A0AAU7FE90</accession>
<name>A0AAU7FE90_9NEIS</name>
<dbReference type="PANTHER" id="PTHR33525:SF3">
    <property type="entry name" value="RIBONUCLEASE Y"/>
    <property type="match status" value="1"/>
</dbReference>
<gene>
    <name evidence="2" type="ORF">ABHF33_06630</name>
</gene>
<dbReference type="PANTHER" id="PTHR33525">
    <property type="match status" value="1"/>
</dbReference>
<evidence type="ECO:0000259" key="1">
    <source>
        <dbReference type="PROSITE" id="PS51833"/>
    </source>
</evidence>
<dbReference type="PROSITE" id="PS51833">
    <property type="entry name" value="HDOD"/>
    <property type="match status" value="1"/>
</dbReference>
<dbReference type="Gene3D" id="1.10.3210.10">
    <property type="entry name" value="Hypothetical protein af1432"/>
    <property type="match status" value="1"/>
</dbReference>
<dbReference type="SUPFAM" id="SSF109604">
    <property type="entry name" value="HD-domain/PDEase-like"/>
    <property type="match status" value="1"/>
</dbReference>
<dbReference type="Pfam" id="PF08668">
    <property type="entry name" value="HDOD"/>
    <property type="match status" value="1"/>
</dbReference>
<feature type="domain" description="HDOD" evidence="1">
    <location>
        <begin position="21"/>
        <end position="220"/>
    </location>
</feature>
<sequence>MSSKAFTDLQQWVTYLAEQPIPILTHTHLEMRGYHARIDEIGLREIGELIRHDPLLTLNILRYQEAHRHSRQTTDVTTIERVLLMIGVTGFFRLFGSLPNLEAQADTQKIVLYGAHRTCSRAYLASCIAEMLSHYRRDIEPAEVITAALLHDTAEILLWLTAPRQMMQIQETLRSNPSQRSQEVQIKILGCKINDIQQGLVMQWHLPRTLLHLIDDHFADEPRVRIVNLAVAMARHLEKGWDSPYFLDDLQQCALLIKLEPYLLYEQIRDVALQAARHWAWYEEQPAAAMLIR</sequence>
<dbReference type="AlphaFoldDB" id="A0AAU7FE90"/>
<dbReference type="InterPro" id="IPR052340">
    <property type="entry name" value="RNase_Y/CdgJ"/>
</dbReference>